<comment type="caution">
    <text evidence="3">The sequence shown here is derived from an EMBL/GenBank/DDBJ whole genome shotgun (WGS) entry which is preliminary data.</text>
</comment>
<gene>
    <name evidence="3" type="ORF">MM817_02883</name>
</gene>
<evidence type="ECO:0000256" key="1">
    <source>
        <dbReference type="ARBA" id="ARBA00002286"/>
    </source>
</evidence>
<evidence type="ECO:0000313" key="4">
    <source>
        <dbReference type="Proteomes" id="UP001139263"/>
    </source>
</evidence>
<comment type="function">
    <text evidence="1">Involved in the transposition of the insertion sequence.</text>
</comment>
<name>A0A9X2AFY9_9BACL</name>
<dbReference type="InterPro" id="IPR012337">
    <property type="entry name" value="RNaseH-like_sf"/>
</dbReference>
<organism evidence="3 4">
    <name type="scientific">Sulfoacidibacillus ferrooxidans</name>
    <dbReference type="NCBI Taxonomy" id="2005001"/>
    <lineage>
        <taxon>Bacteria</taxon>
        <taxon>Bacillati</taxon>
        <taxon>Bacillota</taxon>
        <taxon>Bacilli</taxon>
        <taxon>Bacillales</taxon>
        <taxon>Alicyclobacillaceae</taxon>
        <taxon>Sulfoacidibacillus</taxon>
    </lineage>
</organism>
<dbReference type="PANTHER" id="PTHR46889">
    <property type="entry name" value="TRANSPOSASE INSF FOR INSERTION SEQUENCE IS3B-RELATED"/>
    <property type="match status" value="1"/>
</dbReference>
<reference evidence="3" key="1">
    <citation type="submission" date="2022-03" db="EMBL/GenBank/DDBJ databases">
        <title>Draft Genome Sequence of Firmicute Strain S0AB, a Heterotrophic Iron/Sulfur-Oxidizing Extreme Acidophile.</title>
        <authorList>
            <person name="Vergara E."/>
            <person name="Pakostova E."/>
            <person name="Johnson D.B."/>
            <person name="Holmes D.S."/>
        </authorList>
    </citation>
    <scope>NUCLEOTIDE SEQUENCE</scope>
    <source>
        <strain evidence="3">S0AB</strain>
    </source>
</reference>
<dbReference type="InterPro" id="IPR001584">
    <property type="entry name" value="Integrase_cat-core"/>
</dbReference>
<dbReference type="InterPro" id="IPR048020">
    <property type="entry name" value="Transpos_IS3"/>
</dbReference>
<dbReference type="Pfam" id="PF13276">
    <property type="entry name" value="HTH_21"/>
    <property type="match status" value="1"/>
</dbReference>
<dbReference type="GO" id="GO:0015074">
    <property type="term" value="P:DNA integration"/>
    <property type="evidence" value="ECO:0007669"/>
    <property type="project" value="InterPro"/>
</dbReference>
<evidence type="ECO:0000259" key="2">
    <source>
        <dbReference type="PROSITE" id="PS50994"/>
    </source>
</evidence>
<evidence type="ECO:0000313" key="3">
    <source>
        <dbReference type="EMBL" id="MCI0184586.1"/>
    </source>
</evidence>
<dbReference type="GO" id="GO:0003676">
    <property type="term" value="F:nucleic acid binding"/>
    <property type="evidence" value="ECO:0007669"/>
    <property type="project" value="InterPro"/>
</dbReference>
<accession>A0A9X2AFY9</accession>
<keyword evidence="4" id="KW-1185">Reference proteome</keyword>
<dbReference type="NCBIfam" id="NF033516">
    <property type="entry name" value="transpos_IS3"/>
    <property type="match status" value="1"/>
</dbReference>
<dbReference type="InterPro" id="IPR050900">
    <property type="entry name" value="Transposase_IS3/IS150/IS904"/>
</dbReference>
<dbReference type="InterPro" id="IPR025948">
    <property type="entry name" value="HTH-like_dom"/>
</dbReference>
<dbReference type="Proteomes" id="UP001139263">
    <property type="component" value="Unassembled WGS sequence"/>
</dbReference>
<sequence length="273" mass="31938">MLGIGRSSYYFFTQKRPDGRLKQENKLLKQEIIRIYHEQDGVYGAPKIRKEMNQLNVPFTVSEKRVQRTMKSLGLRSVVIKKYRPYQADTVYNEGENLLKRDFSTTKKNEKWVSDITYLHTVADGWTYLASIIDVATNKMIGWSYSKTMDKSCVLSALNQAVTTQRPERGVILHSDRGSQYTSHEYREKLLSLGIRQSFSSKGCPYDNAPIESFHAILKKEMVYRTIFKSYEDENHSYFGTLRVDIIVTEFIQLFSTKRLNKWKIYYLQSSPK</sequence>
<dbReference type="SUPFAM" id="SSF53098">
    <property type="entry name" value="Ribonuclease H-like"/>
    <property type="match status" value="1"/>
</dbReference>
<dbReference type="EMBL" id="JALBUF010000017">
    <property type="protein sequence ID" value="MCI0184586.1"/>
    <property type="molecule type" value="Genomic_DNA"/>
</dbReference>
<dbReference type="PANTHER" id="PTHR46889:SF4">
    <property type="entry name" value="TRANSPOSASE INSO FOR INSERTION SEQUENCE ELEMENT IS911B-RELATED"/>
    <property type="match status" value="1"/>
</dbReference>
<dbReference type="Pfam" id="PF00665">
    <property type="entry name" value="rve"/>
    <property type="match status" value="1"/>
</dbReference>
<dbReference type="InterPro" id="IPR036397">
    <property type="entry name" value="RNaseH_sf"/>
</dbReference>
<dbReference type="PROSITE" id="PS50994">
    <property type="entry name" value="INTEGRASE"/>
    <property type="match status" value="1"/>
</dbReference>
<protein>
    <recommendedName>
        <fullName evidence="2">Integrase catalytic domain-containing protein</fullName>
    </recommendedName>
</protein>
<feature type="domain" description="Integrase catalytic" evidence="2">
    <location>
        <begin position="103"/>
        <end position="273"/>
    </location>
</feature>
<dbReference type="AlphaFoldDB" id="A0A9X2AFY9"/>
<proteinExistence type="predicted"/>
<dbReference type="Gene3D" id="3.30.420.10">
    <property type="entry name" value="Ribonuclease H-like superfamily/Ribonuclease H"/>
    <property type="match status" value="1"/>
</dbReference>